<evidence type="ECO:0000313" key="3">
    <source>
        <dbReference type="EMBL" id="SAK01449.1"/>
    </source>
</evidence>
<organism evidence="3 4">
    <name type="scientific">Burkholderia multivorans</name>
    <dbReference type="NCBI Taxonomy" id="87883"/>
    <lineage>
        <taxon>Bacteria</taxon>
        <taxon>Pseudomonadati</taxon>
        <taxon>Pseudomonadota</taxon>
        <taxon>Betaproteobacteria</taxon>
        <taxon>Burkholderiales</taxon>
        <taxon>Burkholderiaceae</taxon>
        <taxon>Burkholderia</taxon>
        <taxon>Burkholderia cepacia complex</taxon>
    </lineage>
</organism>
<evidence type="ECO:0008006" key="5">
    <source>
        <dbReference type="Google" id="ProtNLM"/>
    </source>
</evidence>
<dbReference type="Gene3D" id="6.10.30.10">
    <property type="match status" value="1"/>
</dbReference>
<dbReference type="AlphaFoldDB" id="A0ABD7LCV3"/>
<dbReference type="InterPro" id="IPR012340">
    <property type="entry name" value="NA-bd_OB-fold"/>
</dbReference>
<dbReference type="InterPro" id="IPR022002">
    <property type="entry name" value="ChsH2_Znr"/>
</dbReference>
<dbReference type="PANTHER" id="PTHR34075:SF5">
    <property type="entry name" value="BLR3430 PROTEIN"/>
    <property type="match status" value="1"/>
</dbReference>
<reference evidence="3 4" key="1">
    <citation type="submission" date="2016-04" db="EMBL/GenBank/DDBJ databases">
        <authorList>
            <person name="Peeters C."/>
        </authorList>
    </citation>
    <scope>NUCLEOTIDE SEQUENCE [LARGE SCALE GENOMIC DNA]</scope>
    <source>
        <strain evidence="3">LMG 29311</strain>
    </source>
</reference>
<dbReference type="Pfam" id="PF12172">
    <property type="entry name" value="zf-ChsH2"/>
    <property type="match status" value="1"/>
</dbReference>
<dbReference type="InterPro" id="IPR052513">
    <property type="entry name" value="Thioester_dehydratase-like"/>
</dbReference>
<dbReference type="EMBL" id="FKJW01000005">
    <property type="protein sequence ID" value="SAK01449.1"/>
    <property type="molecule type" value="Genomic_DNA"/>
</dbReference>
<dbReference type="Proteomes" id="UP000196218">
    <property type="component" value="Unassembled WGS sequence"/>
</dbReference>
<feature type="domain" description="ChsH2 C-terminal OB-fold" evidence="1">
    <location>
        <begin position="38"/>
        <end position="87"/>
    </location>
</feature>
<accession>A0ABD7LCV3</accession>
<evidence type="ECO:0000259" key="1">
    <source>
        <dbReference type="Pfam" id="PF01796"/>
    </source>
</evidence>
<dbReference type="Pfam" id="PF01796">
    <property type="entry name" value="OB_ChsH2_C"/>
    <property type="match status" value="1"/>
</dbReference>
<evidence type="ECO:0000313" key="4">
    <source>
        <dbReference type="Proteomes" id="UP000196218"/>
    </source>
</evidence>
<protein>
    <recommendedName>
        <fullName evidence="5">DUF35 domain-containing protein</fullName>
    </recommendedName>
</protein>
<evidence type="ECO:0000259" key="2">
    <source>
        <dbReference type="Pfam" id="PF12172"/>
    </source>
</evidence>
<proteinExistence type="predicted"/>
<name>A0ABD7LCV3_9BURK</name>
<dbReference type="RefSeq" id="WP_088927203.1">
    <property type="nucleotide sequence ID" value="NZ_CADFGW010000001.1"/>
</dbReference>
<dbReference type="SUPFAM" id="SSF50249">
    <property type="entry name" value="Nucleic acid-binding proteins"/>
    <property type="match status" value="1"/>
</dbReference>
<dbReference type="InterPro" id="IPR002878">
    <property type="entry name" value="ChsH2_C"/>
</dbReference>
<comment type="caution">
    <text evidence="3">The sequence shown here is derived from an EMBL/GenBank/DDBJ whole genome shotgun (WGS) entry which is preliminary data.</text>
</comment>
<dbReference type="PANTHER" id="PTHR34075">
    <property type="entry name" value="BLR3430 PROTEIN"/>
    <property type="match status" value="1"/>
</dbReference>
<sequence>MSLDMTQCTQCGLALFPARYFCPRCGGSDWTRCAVHSGTVMESTVVRHRAGEHDAPPIHLATVQLDEGPTIIARLNAPVGDGTAVRLEVGDDRCIVAHAL</sequence>
<feature type="domain" description="ChsH2 rubredoxin-like zinc ribbon" evidence="2">
    <location>
        <begin position="6"/>
        <end position="30"/>
    </location>
</feature>
<gene>
    <name evidence="3" type="ORF">UA18_05138</name>
</gene>